<evidence type="ECO:0000256" key="2">
    <source>
        <dbReference type="ARBA" id="ARBA00023125"/>
    </source>
</evidence>
<dbReference type="PROSITE" id="PS51078">
    <property type="entry name" value="ICLR_ED"/>
    <property type="match status" value="1"/>
</dbReference>
<dbReference type="Gene3D" id="3.30.450.40">
    <property type="match status" value="1"/>
</dbReference>
<dbReference type="InterPro" id="IPR036388">
    <property type="entry name" value="WH-like_DNA-bd_sf"/>
</dbReference>
<dbReference type="InterPro" id="IPR014757">
    <property type="entry name" value="Tscrpt_reg_IclR_C"/>
</dbReference>
<keyword evidence="2" id="KW-0238">DNA-binding</keyword>
<dbReference type="PROSITE" id="PS51077">
    <property type="entry name" value="HTH_ICLR"/>
    <property type="match status" value="1"/>
</dbReference>
<dbReference type="PANTHER" id="PTHR30136">
    <property type="entry name" value="HELIX-TURN-HELIX TRANSCRIPTIONAL REGULATOR, ICLR FAMILY"/>
    <property type="match status" value="1"/>
</dbReference>
<reference evidence="7 8" key="1">
    <citation type="submission" date="2020-01" db="EMBL/GenBank/DDBJ databases">
        <title>Paenibacillus soybeanensis sp. nov. isolated from the nodules of soybean (Glycine max(L.) Merr).</title>
        <authorList>
            <person name="Wang H."/>
        </authorList>
    </citation>
    <scope>NUCLEOTIDE SEQUENCE [LARGE SCALE GENOMIC DNA]</scope>
    <source>
        <strain evidence="7 8">DSM 23054</strain>
    </source>
</reference>
<proteinExistence type="predicted"/>
<evidence type="ECO:0000256" key="3">
    <source>
        <dbReference type="ARBA" id="ARBA00023163"/>
    </source>
</evidence>
<dbReference type="SUPFAM" id="SSF46785">
    <property type="entry name" value="Winged helix' DNA-binding domain"/>
    <property type="match status" value="1"/>
</dbReference>
<dbReference type="RefSeq" id="WP_161693454.1">
    <property type="nucleotide sequence ID" value="NZ_JAAAMU010000001.1"/>
</dbReference>
<dbReference type="EMBL" id="JAAAMU010000001">
    <property type="protein sequence ID" value="NBC67551.1"/>
    <property type="molecule type" value="Genomic_DNA"/>
</dbReference>
<keyword evidence="3" id="KW-0804">Transcription</keyword>
<feature type="domain" description="LEM" evidence="4">
    <location>
        <begin position="145"/>
        <end position="190"/>
    </location>
</feature>
<dbReference type="GO" id="GO:0045892">
    <property type="term" value="P:negative regulation of DNA-templated transcription"/>
    <property type="evidence" value="ECO:0007669"/>
    <property type="project" value="TreeGrafter"/>
</dbReference>
<keyword evidence="1" id="KW-0805">Transcription regulation</keyword>
<gene>
    <name evidence="7" type="ORF">GT003_00900</name>
</gene>
<dbReference type="Gene3D" id="1.10.10.10">
    <property type="entry name" value="Winged helix-like DNA-binding domain superfamily/Winged helix DNA-binding domain"/>
    <property type="match status" value="1"/>
</dbReference>
<name>A0A7X4YKW4_9BACL</name>
<dbReference type="AlphaFoldDB" id="A0A7X4YKW4"/>
<feature type="domain" description="IclR-ED" evidence="6">
    <location>
        <begin position="71"/>
        <end position="252"/>
    </location>
</feature>
<dbReference type="OrthoDB" id="9791752at2"/>
<protein>
    <submittedName>
        <fullName evidence="7">Helix-turn-helix domain-containing protein</fullName>
    </submittedName>
</protein>
<dbReference type="PANTHER" id="PTHR30136:SF24">
    <property type="entry name" value="HTH-TYPE TRANSCRIPTIONAL REPRESSOR ALLR"/>
    <property type="match status" value="1"/>
</dbReference>
<dbReference type="Pfam" id="PF09339">
    <property type="entry name" value="HTH_IclR"/>
    <property type="match status" value="1"/>
</dbReference>
<evidence type="ECO:0000259" key="4">
    <source>
        <dbReference type="PROSITE" id="PS50954"/>
    </source>
</evidence>
<dbReference type="PROSITE" id="PS50954">
    <property type="entry name" value="LEM"/>
    <property type="match status" value="1"/>
</dbReference>
<evidence type="ECO:0000256" key="1">
    <source>
        <dbReference type="ARBA" id="ARBA00023015"/>
    </source>
</evidence>
<evidence type="ECO:0000259" key="5">
    <source>
        <dbReference type="PROSITE" id="PS51077"/>
    </source>
</evidence>
<evidence type="ECO:0000313" key="8">
    <source>
        <dbReference type="Proteomes" id="UP000558113"/>
    </source>
</evidence>
<dbReference type="InterPro" id="IPR036390">
    <property type="entry name" value="WH_DNA-bd_sf"/>
</dbReference>
<feature type="domain" description="HTH iclR-type" evidence="5">
    <location>
        <begin position="9"/>
        <end position="70"/>
    </location>
</feature>
<keyword evidence="8" id="KW-1185">Reference proteome</keyword>
<dbReference type="InterPro" id="IPR050707">
    <property type="entry name" value="HTH_MetabolicPath_Reg"/>
</dbReference>
<organism evidence="7 8">
    <name type="scientific">Paenibacillus sacheonensis</name>
    <dbReference type="NCBI Taxonomy" id="742054"/>
    <lineage>
        <taxon>Bacteria</taxon>
        <taxon>Bacillati</taxon>
        <taxon>Bacillota</taxon>
        <taxon>Bacilli</taxon>
        <taxon>Bacillales</taxon>
        <taxon>Paenibacillaceae</taxon>
        <taxon>Paenibacillus</taxon>
    </lineage>
</organism>
<dbReference type="InterPro" id="IPR029016">
    <property type="entry name" value="GAF-like_dom_sf"/>
</dbReference>
<dbReference type="Proteomes" id="UP000558113">
    <property type="component" value="Unassembled WGS sequence"/>
</dbReference>
<evidence type="ECO:0000313" key="7">
    <source>
        <dbReference type="EMBL" id="NBC67551.1"/>
    </source>
</evidence>
<dbReference type="Pfam" id="PF01614">
    <property type="entry name" value="IclR_C"/>
    <property type="match status" value="1"/>
</dbReference>
<dbReference type="GO" id="GO:0003700">
    <property type="term" value="F:DNA-binding transcription factor activity"/>
    <property type="evidence" value="ECO:0007669"/>
    <property type="project" value="TreeGrafter"/>
</dbReference>
<dbReference type="SUPFAM" id="SSF55781">
    <property type="entry name" value="GAF domain-like"/>
    <property type="match status" value="1"/>
</dbReference>
<comment type="caution">
    <text evidence="7">The sequence shown here is derived from an EMBL/GenBank/DDBJ whole genome shotgun (WGS) entry which is preliminary data.</text>
</comment>
<dbReference type="InterPro" id="IPR003887">
    <property type="entry name" value="LEM_dom"/>
</dbReference>
<dbReference type="GO" id="GO:0003677">
    <property type="term" value="F:DNA binding"/>
    <property type="evidence" value="ECO:0007669"/>
    <property type="project" value="UniProtKB-KW"/>
</dbReference>
<evidence type="ECO:0000259" key="6">
    <source>
        <dbReference type="PROSITE" id="PS51078"/>
    </source>
</evidence>
<dbReference type="SMART" id="SM00346">
    <property type="entry name" value="HTH_ICLR"/>
    <property type="match status" value="1"/>
</dbReference>
<accession>A0A7X4YKW4</accession>
<sequence length="252" mass="28145">MSEERKYWVPALEKADKVLAVLAEEPAKHKLTELSKRLDINKSSMFSLLNTMETLQWVRREEGDTYSLGHAFAAYGSSYAKSYDLSRSFQTEASVARDRLQETIQLAKLEGNQVRYLGKLEAVSPVRLQSEPGMLLPAHATALGKSMLAQLTDDELNRLYPEQALTPLTPHTIATREALFEQLREIREQGYAEDDQESVMGFRCVAAVIHGGEGQGAAAVSCSMLLHQWEAKSTEARTEMLALARRLSAQRS</sequence>
<dbReference type="InterPro" id="IPR005471">
    <property type="entry name" value="Tscrpt_reg_IclR_N"/>
</dbReference>